<sequence>MIFQPLTAPLQSGHTNWFEFDTSPDSTGPLPSPS</sequence>
<evidence type="ECO:0000256" key="1">
    <source>
        <dbReference type="SAM" id="MobiDB-lite"/>
    </source>
</evidence>
<feature type="region of interest" description="Disordered" evidence="1">
    <location>
        <begin position="1"/>
        <end position="34"/>
    </location>
</feature>
<accession>A0A0A9DUT5</accession>
<name>A0A0A9DUT5_ARUDO</name>
<protein>
    <submittedName>
        <fullName evidence="2">Uncharacterized protein</fullName>
    </submittedName>
</protein>
<dbReference type="AlphaFoldDB" id="A0A0A9DUT5"/>
<dbReference type="EMBL" id="GBRH01205561">
    <property type="protein sequence ID" value="JAD92334.1"/>
    <property type="molecule type" value="Transcribed_RNA"/>
</dbReference>
<organism evidence="2">
    <name type="scientific">Arundo donax</name>
    <name type="common">Giant reed</name>
    <name type="synonym">Donax arundinaceus</name>
    <dbReference type="NCBI Taxonomy" id="35708"/>
    <lineage>
        <taxon>Eukaryota</taxon>
        <taxon>Viridiplantae</taxon>
        <taxon>Streptophyta</taxon>
        <taxon>Embryophyta</taxon>
        <taxon>Tracheophyta</taxon>
        <taxon>Spermatophyta</taxon>
        <taxon>Magnoliopsida</taxon>
        <taxon>Liliopsida</taxon>
        <taxon>Poales</taxon>
        <taxon>Poaceae</taxon>
        <taxon>PACMAD clade</taxon>
        <taxon>Arundinoideae</taxon>
        <taxon>Arundineae</taxon>
        <taxon>Arundo</taxon>
    </lineage>
</organism>
<reference evidence="2" key="2">
    <citation type="journal article" date="2015" name="Data Brief">
        <title>Shoot transcriptome of the giant reed, Arundo donax.</title>
        <authorList>
            <person name="Barrero R.A."/>
            <person name="Guerrero F.D."/>
            <person name="Moolhuijzen P."/>
            <person name="Goolsby J.A."/>
            <person name="Tidwell J."/>
            <person name="Bellgard S.E."/>
            <person name="Bellgard M.I."/>
        </authorList>
    </citation>
    <scope>NUCLEOTIDE SEQUENCE</scope>
    <source>
        <tissue evidence="2">Shoot tissue taken approximately 20 cm above the soil surface</tissue>
    </source>
</reference>
<reference evidence="2" key="1">
    <citation type="submission" date="2014-09" db="EMBL/GenBank/DDBJ databases">
        <authorList>
            <person name="Magalhaes I.L.F."/>
            <person name="Oliveira U."/>
            <person name="Santos F.R."/>
            <person name="Vidigal T.H.D.A."/>
            <person name="Brescovit A.D."/>
            <person name="Santos A.J."/>
        </authorList>
    </citation>
    <scope>NUCLEOTIDE SEQUENCE</scope>
    <source>
        <tissue evidence="2">Shoot tissue taken approximately 20 cm above the soil surface</tissue>
    </source>
</reference>
<proteinExistence type="predicted"/>
<evidence type="ECO:0000313" key="2">
    <source>
        <dbReference type="EMBL" id="JAD92334.1"/>
    </source>
</evidence>